<dbReference type="InterPro" id="IPR038969">
    <property type="entry name" value="FEN"/>
</dbReference>
<dbReference type="Proteomes" id="UP000004994">
    <property type="component" value="Chromosome 3"/>
</dbReference>
<dbReference type="InterPro" id="IPR020046">
    <property type="entry name" value="5-3_exonucl_a-hlix_arch_N"/>
</dbReference>
<dbReference type="GO" id="GO:0017108">
    <property type="term" value="F:5'-flap endonuclease activity"/>
    <property type="evidence" value="ECO:0007669"/>
    <property type="project" value="InterPro"/>
</dbReference>
<protein>
    <recommendedName>
        <fullName evidence="1">5'-3' exonuclease alpha-helical arch N-terminal domain-containing protein</fullName>
    </recommendedName>
</protein>
<organism evidence="2">
    <name type="scientific">Solanum lycopersicum</name>
    <name type="common">Tomato</name>
    <name type="synonym">Lycopersicon esculentum</name>
    <dbReference type="NCBI Taxonomy" id="4081"/>
    <lineage>
        <taxon>Eukaryota</taxon>
        <taxon>Viridiplantae</taxon>
        <taxon>Streptophyta</taxon>
        <taxon>Embryophyta</taxon>
        <taxon>Tracheophyta</taxon>
        <taxon>Spermatophyta</taxon>
        <taxon>Magnoliopsida</taxon>
        <taxon>eudicotyledons</taxon>
        <taxon>Gunneridae</taxon>
        <taxon>Pentapetalae</taxon>
        <taxon>asterids</taxon>
        <taxon>lamiids</taxon>
        <taxon>Solanales</taxon>
        <taxon>Solanaceae</taxon>
        <taxon>Solanoideae</taxon>
        <taxon>Solaneae</taxon>
        <taxon>Solanum</taxon>
        <taxon>Solanum subgen. Lycopersicon</taxon>
    </lineage>
</organism>
<reference evidence="2" key="1">
    <citation type="journal article" date="2012" name="Nature">
        <title>The tomato genome sequence provides insights into fleshy fruit evolution.</title>
        <authorList>
            <consortium name="Tomato Genome Consortium"/>
        </authorList>
    </citation>
    <scope>NUCLEOTIDE SEQUENCE [LARGE SCALE GENOMIC DNA]</scope>
    <source>
        <strain evidence="2">cv. Heinz 1706</strain>
    </source>
</reference>
<dbReference type="InParanoid" id="A0A3Q7FIF6"/>
<evidence type="ECO:0000259" key="1">
    <source>
        <dbReference type="Pfam" id="PF02739"/>
    </source>
</evidence>
<accession>A0A3Q7FIF6</accession>
<dbReference type="PANTHER" id="PTHR42646">
    <property type="entry name" value="FLAP ENDONUCLEASE XNI"/>
    <property type="match status" value="1"/>
</dbReference>
<evidence type="ECO:0000313" key="2">
    <source>
        <dbReference type="EnsemblPlants" id="Solyc03g062915.1.1"/>
    </source>
</evidence>
<dbReference type="Pfam" id="PF02739">
    <property type="entry name" value="5_3_exonuc_N"/>
    <property type="match status" value="1"/>
</dbReference>
<keyword evidence="3" id="KW-1185">Reference proteome</keyword>
<name>A0A3Q7FIF6_SOLLC</name>
<dbReference type="STRING" id="4081.A0A3Q7FIF6"/>
<proteinExistence type="predicted"/>
<dbReference type="EnsemblPlants" id="Solyc03g062915.1.1">
    <property type="protein sequence ID" value="Solyc03g062915.1.1"/>
    <property type="gene ID" value="Solyc03g062915.1"/>
</dbReference>
<dbReference type="AlphaFoldDB" id="A0A3Q7FIF6"/>
<dbReference type="GO" id="GO:0033567">
    <property type="term" value="P:DNA replication, Okazaki fragment processing"/>
    <property type="evidence" value="ECO:0007669"/>
    <property type="project" value="InterPro"/>
</dbReference>
<dbReference type="PaxDb" id="4081-Solyc03g062930.1.1"/>
<reference evidence="2" key="2">
    <citation type="submission" date="2019-01" db="UniProtKB">
        <authorList>
            <consortium name="EnsemblPlants"/>
        </authorList>
    </citation>
    <scope>IDENTIFICATION</scope>
    <source>
        <strain evidence="2">cv. Heinz 1706</strain>
    </source>
</reference>
<evidence type="ECO:0000313" key="3">
    <source>
        <dbReference type="Proteomes" id="UP000004994"/>
    </source>
</evidence>
<sequence length="119" mass="13536">MQLMKFGFSISLGHTSLSTKQNFVAKGRDLLDDYFIPEVLLKLGDITSTSLGLTFKGLNFRHNMYPSYKSNRSPTPDTIVQGLQFLKASLKAMSIKVIEVRFVEHWVKDQSSKFWNLGC</sequence>
<feature type="domain" description="5'-3' exonuclease alpha-helical arch N-terminal" evidence="1">
    <location>
        <begin position="55"/>
        <end position="104"/>
    </location>
</feature>
<dbReference type="GO" id="GO:0003677">
    <property type="term" value="F:DNA binding"/>
    <property type="evidence" value="ECO:0007669"/>
    <property type="project" value="InterPro"/>
</dbReference>
<dbReference type="Gramene" id="Solyc03g062915.1.1">
    <property type="protein sequence ID" value="Solyc03g062915.1.1"/>
    <property type="gene ID" value="Solyc03g062915.1"/>
</dbReference>
<dbReference type="Gene3D" id="3.40.50.1010">
    <property type="entry name" value="5'-nuclease"/>
    <property type="match status" value="1"/>
</dbReference>
<dbReference type="SUPFAM" id="SSF88723">
    <property type="entry name" value="PIN domain-like"/>
    <property type="match status" value="1"/>
</dbReference>
<dbReference type="InterPro" id="IPR029060">
    <property type="entry name" value="PIN-like_dom_sf"/>
</dbReference>
<dbReference type="PANTHER" id="PTHR42646:SF2">
    <property type="entry name" value="5'-3' EXONUCLEASE FAMILY PROTEIN"/>
    <property type="match status" value="1"/>
</dbReference>